<evidence type="ECO:0000259" key="7">
    <source>
        <dbReference type="PROSITE" id="PS51910"/>
    </source>
</evidence>
<dbReference type="Proteomes" id="UP000091956">
    <property type="component" value="Unassembled WGS sequence"/>
</dbReference>
<feature type="disulfide bond" evidence="4">
    <location>
        <begin position="99"/>
        <end position="103"/>
    </location>
</feature>
<dbReference type="GeneID" id="28842705"/>
<dbReference type="STRING" id="342668.A0A1B8G7J0"/>
<dbReference type="PROSITE" id="PS51910">
    <property type="entry name" value="GH18_2"/>
    <property type="match status" value="1"/>
</dbReference>
<feature type="domain" description="GH18" evidence="7">
    <location>
        <begin position="173"/>
        <end position="521"/>
    </location>
</feature>
<dbReference type="EC" id="3.2.1.14" evidence="2"/>
<accession>A0A1B8G7J0</accession>
<evidence type="ECO:0000256" key="5">
    <source>
        <dbReference type="SAM" id="SignalP"/>
    </source>
</evidence>
<dbReference type="InterPro" id="IPR050314">
    <property type="entry name" value="Glycosyl_Hydrlase_18"/>
</dbReference>
<evidence type="ECO:0000313" key="9">
    <source>
        <dbReference type="Proteomes" id="UP000091956"/>
    </source>
</evidence>
<dbReference type="InterPro" id="IPR001002">
    <property type="entry name" value="Chitin-bd_1"/>
</dbReference>
<feature type="disulfide bond" evidence="4">
    <location>
        <begin position="122"/>
        <end position="134"/>
    </location>
</feature>
<feature type="domain" description="Chitin-binding type-1" evidence="6">
    <location>
        <begin position="576"/>
        <end position="621"/>
    </location>
</feature>
<sequence>MELTMGRSALFFFLSFLLHLASADISGDSGLVKDAFPNPVPDYAFGLNDRSLGSRQRVCPTPGPGARLCDKDTKCADGSCCSECGICGYGPTYCGEGNCTSSCEAVAMCGVYGDLTVNNGECGMGLCCSAYGWCGTTESHCIGTPDAPCQSDHGPCAIAAPQKCGVGSGTTNKRTIAYYQAVGSYGRICNSIKPRNIDTTKFTHLYYAFASINPETFEIAVTDKDKEIIPEFTALNKTLKTWIAVGGFDFSEPDAPTHTTWSDLVSSAANRKTFITSLMDFMDFWGFSGADLDWEYPVDETRGGKKTDTANFVLLVKEMRERFGTKYGISMAIAPDYWYLRWFDLFSMQQFVDFFGFMTYDLHGFWDGTNANIGTTIRGQAGIDEIQNNTAPLYFDKLDFSKINFGLAYYGRGYTLANPTTCKELGCTFTGPSNPGKCTKQKGVLSLTEIQQTIQTEGITPTLLGPQMMKSIQWADQWIGYDDDETFAMKKAWADDYCFGGTMAWSVDFNSGPGNGNTPPTTTDGTCGKDHDYTMCGNGFGNCCSSGGWCGDSDAHCGSGCQSESGTCTQGGPTTDGTCGVGNNGLECDLFESGPCCSNSGYCGFGSSWCGVDNCQAGCAYFQLQEGLGIKEVDRTQGPLIPDASCWDIKGVTDSQGTRLNRDMWKKTNSGGEFHNWYEDNFDSPQGWLEALANPLGLGQSHATCKIDTPCARPNCKDLENQQEPGTAWKYMTVISAVNVNQYFHSLWEAVGNANTRFAANDWRLSKTFWPVPKGDVLLDTLVLNGLAAGLQAMLSLGGGAGAVAGALTGGAIYEAIAEIQMGGTSQDDGDHVVAFQQLTDVISQGARTTFDKANAAIVAGNGSWPGARQVHDLFQDGDWVDYREIPVVSGSVSVTDVENAFFQLTVANLVNYAWRQQVVYLACYPMSQETFDNTEVKAGNNEDKLKIYYGGIGCYFQSALPNKTLLNQATSNFDPPGWKELESDDYPFSTHDIMISSIDSWDRYGMGEEDRSRDENFWDPFGPGKDYKEAFRSSGLFNIAVCIPETSDDPKAGWDNPNSDDTPTPTGIETFFESLHGDGSDSAYQNWCYCLYRRNERNKSLHEIYKDNDWDGAWSESCLSVPWGGGVK</sequence>
<keyword evidence="4" id="KW-1015">Disulfide bond</keyword>
<dbReference type="RefSeq" id="XP_059319258.1">
    <property type="nucleotide sequence ID" value="XM_059464053.1"/>
</dbReference>
<dbReference type="CDD" id="cd11618">
    <property type="entry name" value="ChtBD1_1"/>
    <property type="match status" value="1"/>
</dbReference>
<reference evidence="8 9" key="1">
    <citation type="submission" date="2016-03" db="EMBL/GenBank/DDBJ databases">
        <title>Comparative genomics of Pseudogymnoascus destructans, the fungus causing white-nose syndrome of bats.</title>
        <authorList>
            <person name="Palmer J.M."/>
            <person name="Drees K.P."/>
            <person name="Foster J.T."/>
            <person name="Lindner D.L."/>
        </authorList>
    </citation>
    <scope>NUCLEOTIDE SEQUENCE [LARGE SCALE GENOMIC DNA]</scope>
    <source>
        <strain evidence="8 9">UAMH 10579</strain>
    </source>
</reference>
<dbReference type="PANTHER" id="PTHR11177">
    <property type="entry name" value="CHITINASE"/>
    <property type="match status" value="1"/>
</dbReference>
<gene>
    <name evidence="8" type="ORF">VE01_09319</name>
</gene>
<evidence type="ECO:0000259" key="6">
    <source>
        <dbReference type="PROSITE" id="PS50941"/>
    </source>
</evidence>
<dbReference type="PROSITE" id="PS50941">
    <property type="entry name" value="CHIT_BIND_I_2"/>
    <property type="match status" value="4"/>
</dbReference>
<feature type="disulfide bond" evidence="4">
    <location>
        <begin position="75"/>
        <end position="87"/>
    </location>
</feature>
<evidence type="ECO:0000256" key="2">
    <source>
        <dbReference type="ARBA" id="ARBA00012729"/>
    </source>
</evidence>
<protein>
    <recommendedName>
        <fullName evidence="2">chitinase</fullName>
        <ecNumber evidence="2">3.2.1.14</ecNumber>
    </recommendedName>
</protein>
<reference evidence="9" key="2">
    <citation type="journal article" date="2018" name="Nat. Commun.">
        <title>Extreme sensitivity to ultraviolet light in the fungal pathogen causing white-nose syndrome of bats.</title>
        <authorList>
            <person name="Palmer J.M."/>
            <person name="Drees K.P."/>
            <person name="Foster J.T."/>
            <person name="Lindner D.L."/>
        </authorList>
    </citation>
    <scope>NUCLEOTIDE SEQUENCE [LARGE SCALE GENOMIC DNA]</scope>
    <source>
        <strain evidence="9">UAMH 10579</strain>
    </source>
</reference>
<dbReference type="InterPro" id="IPR017853">
    <property type="entry name" value="GH"/>
</dbReference>
<feature type="domain" description="Chitin-binding type-1" evidence="6">
    <location>
        <begin position="106"/>
        <end position="158"/>
    </location>
</feature>
<dbReference type="Gene3D" id="3.30.60.10">
    <property type="entry name" value="Endochitinase-like"/>
    <property type="match status" value="3"/>
</dbReference>
<evidence type="ECO:0000313" key="8">
    <source>
        <dbReference type="EMBL" id="OBT91806.2"/>
    </source>
</evidence>
<proteinExistence type="inferred from homology"/>
<feature type="disulfide bond" evidence="4">
    <location>
        <begin position="615"/>
        <end position="619"/>
    </location>
</feature>
<dbReference type="GO" id="GO:0008843">
    <property type="term" value="F:endochitinase activity"/>
    <property type="evidence" value="ECO:0007669"/>
    <property type="project" value="UniProtKB-EC"/>
</dbReference>
<dbReference type="SMART" id="SM00636">
    <property type="entry name" value="Glyco_18"/>
    <property type="match status" value="1"/>
</dbReference>
<feature type="disulfide bond" evidence="4">
    <location>
        <begin position="80"/>
        <end position="94"/>
    </location>
</feature>
<keyword evidence="5" id="KW-0732">Signal</keyword>
<dbReference type="AlphaFoldDB" id="A0A1B8G7J0"/>
<name>A0A1B8G7J0_9PEZI</name>
<dbReference type="InterPro" id="IPR029070">
    <property type="entry name" value="Chitinase_insertion_sf"/>
</dbReference>
<feature type="domain" description="Chitin-binding type-1" evidence="6">
    <location>
        <begin position="524"/>
        <end position="570"/>
    </location>
</feature>
<dbReference type="Gene3D" id="3.20.20.80">
    <property type="entry name" value="Glycosidases"/>
    <property type="match status" value="1"/>
</dbReference>
<dbReference type="SUPFAM" id="SSF57016">
    <property type="entry name" value="Plant lectins/antimicrobial peptides"/>
    <property type="match status" value="2"/>
</dbReference>
<dbReference type="Gene3D" id="3.10.50.10">
    <property type="match status" value="1"/>
</dbReference>
<comment type="similarity">
    <text evidence="1">Belongs to the glycosyl hydrolase 18 family. Chitinase class V subfamily.</text>
</comment>
<evidence type="ECO:0000256" key="4">
    <source>
        <dbReference type="PROSITE-ProRule" id="PRU00261"/>
    </source>
</evidence>
<dbReference type="GO" id="GO:0008061">
    <property type="term" value="F:chitin binding"/>
    <property type="evidence" value="ECO:0007669"/>
    <property type="project" value="UniProtKB-UniRule"/>
</dbReference>
<dbReference type="SUPFAM" id="SSF54556">
    <property type="entry name" value="Chitinase insertion domain"/>
    <property type="match status" value="1"/>
</dbReference>
<dbReference type="PANTHER" id="PTHR11177:SF333">
    <property type="entry name" value="CHITINASE"/>
    <property type="match status" value="1"/>
</dbReference>
<comment type="caution">
    <text evidence="4">Lacks conserved residue(s) required for the propagation of feature annotation.</text>
</comment>
<dbReference type="InterPro" id="IPR001223">
    <property type="entry name" value="Glyco_hydro18_cat"/>
</dbReference>
<dbReference type="SMART" id="SM00270">
    <property type="entry name" value="ChtBD1"/>
    <property type="match status" value="4"/>
</dbReference>
<feature type="signal peptide" evidence="5">
    <location>
        <begin position="1"/>
        <end position="23"/>
    </location>
</feature>
<evidence type="ECO:0000256" key="1">
    <source>
        <dbReference type="ARBA" id="ARBA00008682"/>
    </source>
</evidence>
<feature type="disulfide bond" evidence="4">
    <location>
        <begin position="543"/>
        <end position="557"/>
    </location>
</feature>
<feature type="disulfide bond" evidence="4">
    <location>
        <begin position="596"/>
        <end position="610"/>
    </location>
</feature>
<dbReference type="Pfam" id="PF00704">
    <property type="entry name" value="Glyco_hydro_18"/>
    <property type="match status" value="1"/>
</dbReference>
<feature type="chain" id="PRO_5015148954" description="chitinase" evidence="5">
    <location>
        <begin position="24"/>
        <end position="1129"/>
    </location>
</feature>
<keyword evidence="3 4" id="KW-0147">Chitin-binding</keyword>
<dbReference type="GO" id="GO:0005975">
    <property type="term" value="P:carbohydrate metabolic process"/>
    <property type="evidence" value="ECO:0007669"/>
    <property type="project" value="InterPro"/>
</dbReference>
<feature type="domain" description="Chitin-binding type-1" evidence="6">
    <location>
        <begin position="66"/>
        <end position="105"/>
    </location>
</feature>
<evidence type="ECO:0000256" key="3">
    <source>
        <dbReference type="ARBA" id="ARBA00022669"/>
    </source>
</evidence>
<dbReference type="InterPro" id="IPR036861">
    <property type="entry name" value="Endochitinase-like_sf"/>
</dbReference>
<dbReference type="InterPro" id="IPR011583">
    <property type="entry name" value="Chitinase_II/V-like_cat"/>
</dbReference>
<organism evidence="8 9">
    <name type="scientific">Pseudogymnoascus verrucosus</name>
    <dbReference type="NCBI Taxonomy" id="342668"/>
    <lineage>
        <taxon>Eukaryota</taxon>
        <taxon>Fungi</taxon>
        <taxon>Dikarya</taxon>
        <taxon>Ascomycota</taxon>
        <taxon>Pezizomycotina</taxon>
        <taxon>Leotiomycetes</taxon>
        <taxon>Thelebolales</taxon>
        <taxon>Thelebolaceae</taxon>
        <taxon>Pseudogymnoascus</taxon>
    </lineage>
</organism>
<keyword evidence="9" id="KW-1185">Reference proteome</keyword>
<dbReference type="SUPFAM" id="SSF51445">
    <property type="entry name" value="(Trans)glycosidases"/>
    <property type="match status" value="1"/>
</dbReference>
<dbReference type="EMBL" id="KV460280">
    <property type="protein sequence ID" value="OBT91806.2"/>
    <property type="molecule type" value="Genomic_DNA"/>
</dbReference>
<feature type="disulfide bond" evidence="4">
    <location>
        <begin position="127"/>
        <end position="141"/>
    </location>
</feature>